<keyword evidence="1" id="KW-0732">Signal</keyword>
<evidence type="ECO:0008006" key="4">
    <source>
        <dbReference type="Google" id="ProtNLM"/>
    </source>
</evidence>
<dbReference type="RefSeq" id="WP_067914983.1">
    <property type="nucleotide sequence ID" value="NZ_BSRZ01000001.1"/>
</dbReference>
<comment type="caution">
    <text evidence="2">The sequence shown here is derived from an EMBL/GenBank/DDBJ whole genome shotgun (WGS) entry which is preliminary data.</text>
</comment>
<keyword evidence="3" id="KW-1185">Reference proteome</keyword>
<reference evidence="2" key="1">
    <citation type="submission" date="2023-02" db="EMBL/GenBank/DDBJ databases">
        <title>Actinomadura rubrobrunea NBRC 14622.</title>
        <authorList>
            <person name="Ichikawa N."/>
            <person name="Sato H."/>
            <person name="Tonouchi N."/>
        </authorList>
    </citation>
    <scope>NUCLEOTIDE SEQUENCE</scope>
    <source>
        <strain evidence="2">NBRC 14622</strain>
    </source>
</reference>
<dbReference type="EMBL" id="BSRZ01000001">
    <property type="protein sequence ID" value="GLW62854.1"/>
    <property type="molecule type" value="Genomic_DNA"/>
</dbReference>
<accession>A0A9W6UTK6</accession>
<gene>
    <name evidence="2" type="ORF">Arub01_10980</name>
</gene>
<name>A0A9W6UTK6_9ACTN</name>
<evidence type="ECO:0000313" key="3">
    <source>
        <dbReference type="Proteomes" id="UP001165124"/>
    </source>
</evidence>
<evidence type="ECO:0000256" key="1">
    <source>
        <dbReference type="SAM" id="SignalP"/>
    </source>
</evidence>
<sequence>MVHLRRTAVLGVATLAALALAVPSASAQTTTVRKGSATADPYSGRVQASLLGVATVSTSLGTGSCNESTMTGSIQSDGSGLTIDSASFSNNGGPCSGSTSATITPENFPWSGGSATYDSAHTGGRDAAVTIANFRVRAVVNILGGITCIYGGNLTANGFNPDNPNRGDTSVAEAQVGVRNATVNKISNGSSFLCPSTATVSANYKLLGESSPGSGVYDQTLYVTE</sequence>
<protein>
    <recommendedName>
        <fullName evidence="4">Tat pathway signal sequence domain protein</fullName>
    </recommendedName>
</protein>
<proteinExistence type="predicted"/>
<dbReference type="AlphaFoldDB" id="A0A9W6UTK6"/>
<feature type="chain" id="PRO_5040971819" description="Tat pathway signal sequence domain protein" evidence="1">
    <location>
        <begin position="28"/>
        <end position="225"/>
    </location>
</feature>
<organism evidence="2 3">
    <name type="scientific">Actinomadura rubrobrunea</name>
    <dbReference type="NCBI Taxonomy" id="115335"/>
    <lineage>
        <taxon>Bacteria</taxon>
        <taxon>Bacillati</taxon>
        <taxon>Actinomycetota</taxon>
        <taxon>Actinomycetes</taxon>
        <taxon>Streptosporangiales</taxon>
        <taxon>Thermomonosporaceae</taxon>
        <taxon>Actinomadura</taxon>
    </lineage>
</organism>
<dbReference type="Proteomes" id="UP001165124">
    <property type="component" value="Unassembled WGS sequence"/>
</dbReference>
<evidence type="ECO:0000313" key="2">
    <source>
        <dbReference type="EMBL" id="GLW62854.1"/>
    </source>
</evidence>
<feature type="signal peptide" evidence="1">
    <location>
        <begin position="1"/>
        <end position="27"/>
    </location>
</feature>